<name>A0A9P7BYX7_9FUNG</name>
<evidence type="ECO:0000313" key="3">
    <source>
        <dbReference type="Proteomes" id="UP000740926"/>
    </source>
</evidence>
<proteinExistence type="predicted"/>
<feature type="domain" description="Glycosyltransferase 2-like" evidence="1">
    <location>
        <begin position="10"/>
        <end position="63"/>
    </location>
</feature>
<dbReference type="EMBL" id="JAANIU010020605">
    <property type="protein sequence ID" value="KAG1523641.1"/>
    <property type="molecule type" value="Genomic_DNA"/>
</dbReference>
<comment type="caution">
    <text evidence="2">The sequence shown here is derived from an EMBL/GenBank/DDBJ whole genome shotgun (WGS) entry which is preliminary data.</text>
</comment>
<dbReference type="SUPFAM" id="SSF53448">
    <property type="entry name" value="Nucleotide-diphospho-sugar transferases"/>
    <property type="match status" value="1"/>
</dbReference>
<sequence length="70" mass="7563">MAPDPTLELSVVIPVYRSETILPALAAKLGQTLPLSFGDSFEVILVNDCSPDRSWDVIVELHANALGSRL</sequence>
<dbReference type="Proteomes" id="UP000740926">
    <property type="component" value="Unassembled WGS sequence"/>
</dbReference>
<gene>
    <name evidence="2" type="ORF">G6F50_018591</name>
</gene>
<dbReference type="Gene3D" id="3.90.550.10">
    <property type="entry name" value="Spore Coat Polysaccharide Biosynthesis Protein SpsA, Chain A"/>
    <property type="match status" value="1"/>
</dbReference>
<evidence type="ECO:0000313" key="2">
    <source>
        <dbReference type="EMBL" id="KAG1523641.1"/>
    </source>
</evidence>
<accession>A0A9P7BYX7</accession>
<dbReference type="InterPro" id="IPR001173">
    <property type="entry name" value="Glyco_trans_2-like"/>
</dbReference>
<organism evidence="2 3">
    <name type="scientific">Rhizopus delemar</name>
    <dbReference type="NCBI Taxonomy" id="936053"/>
    <lineage>
        <taxon>Eukaryota</taxon>
        <taxon>Fungi</taxon>
        <taxon>Fungi incertae sedis</taxon>
        <taxon>Mucoromycota</taxon>
        <taxon>Mucoromycotina</taxon>
        <taxon>Mucoromycetes</taxon>
        <taxon>Mucorales</taxon>
        <taxon>Mucorineae</taxon>
        <taxon>Rhizopodaceae</taxon>
        <taxon>Rhizopus</taxon>
    </lineage>
</organism>
<keyword evidence="3" id="KW-1185">Reference proteome</keyword>
<protein>
    <recommendedName>
        <fullName evidence="1">Glycosyltransferase 2-like domain-containing protein</fullName>
    </recommendedName>
</protein>
<reference evidence="2 3" key="1">
    <citation type="journal article" date="2020" name="Microb. Genom.">
        <title>Genetic diversity of clinical and environmental Mucorales isolates obtained from an investigation of mucormycosis cases among solid organ transplant recipients.</title>
        <authorList>
            <person name="Nguyen M.H."/>
            <person name="Kaul D."/>
            <person name="Muto C."/>
            <person name="Cheng S.J."/>
            <person name="Richter R.A."/>
            <person name="Bruno V.M."/>
            <person name="Liu G."/>
            <person name="Beyhan S."/>
            <person name="Sundermann A.J."/>
            <person name="Mounaud S."/>
            <person name="Pasculle A.W."/>
            <person name="Nierman W.C."/>
            <person name="Driscoll E."/>
            <person name="Cumbie R."/>
            <person name="Clancy C.J."/>
            <person name="Dupont C.L."/>
        </authorList>
    </citation>
    <scope>NUCLEOTIDE SEQUENCE [LARGE SCALE GENOMIC DNA]</scope>
    <source>
        <strain evidence="2 3">GL24</strain>
    </source>
</reference>
<evidence type="ECO:0000259" key="1">
    <source>
        <dbReference type="Pfam" id="PF00535"/>
    </source>
</evidence>
<dbReference type="AlphaFoldDB" id="A0A9P7BYX7"/>
<dbReference type="InterPro" id="IPR029044">
    <property type="entry name" value="Nucleotide-diphossugar_trans"/>
</dbReference>
<dbReference type="Pfam" id="PF00535">
    <property type="entry name" value="Glycos_transf_2"/>
    <property type="match status" value="1"/>
</dbReference>